<evidence type="ECO:0000313" key="2">
    <source>
        <dbReference type="Proteomes" id="UP000829398"/>
    </source>
</evidence>
<dbReference type="Proteomes" id="UP000829398">
    <property type="component" value="Chromosome 6"/>
</dbReference>
<dbReference type="EMBL" id="CM039175">
    <property type="protein sequence ID" value="KAH9736018.1"/>
    <property type="molecule type" value="Genomic_DNA"/>
</dbReference>
<name>A0ACB8JU06_CITSI</name>
<keyword evidence="2" id="KW-1185">Reference proteome</keyword>
<comment type="caution">
    <text evidence="1">The sequence shown here is derived from an EMBL/GenBank/DDBJ whole genome shotgun (WGS) entry which is preliminary data.</text>
</comment>
<proteinExistence type="predicted"/>
<accession>A0ACB8JU06</accession>
<evidence type="ECO:0000313" key="1">
    <source>
        <dbReference type="EMBL" id="KAH9736018.1"/>
    </source>
</evidence>
<gene>
    <name evidence="1" type="ORF">KPL71_017938</name>
</gene>
<reference evidence="2" key="1">
    <citation type="journal article" date="2023" name="Hortic. Res.">
        <title>A chromosome-level phased genome enabling allele-level studies in sweet orange: a case study on citrus Huanglongbing tolerance.</title>
        <authorList>
            <person name="Wu B."/>
            <person name="Yu Q."/>
            <person name="Deng Z."/>
            <person name="Duan Y."/>
            <person name="Luo F."/>
            <person name="Gmitter F. Jr."/>
        </authorList>
    </citation>
    <scope>NUCLEOTIDE SEQUENCE [LARGE SCALE GENOMIC DNA]</scope>
    <source>
        <strain evidence="2">cv. Valencia</strain>
    </source>
</reference>
<sequence>MGEIEDDSGSESSSTHSTPTRNPSDGIDIQPTWPQSYRYVYISVISLVRINVLCGVGLLATPYAIKEGGWSSLSLLFIFGIIAFYTGILLQECLDSAPGLTTYPDVGQAAFGITGRLIVAAASIEYLIMMSDNLASLFPHTSMNFGGLHLDCHKIFSITATLVVLPTVWLRDLTLLSYISVGGVITTGVVVLCLLWIGVVDAVGFHPYGTALDLSNLPVTIGLYGFAYAGHSVFPNIYSSMQEPKKFPFVLMISFVFCSLLNAGVGICGYLMFGDSIQSQFTLNFPKEFVASKVAIWTTYAMTLTPIALSLEELMPSKELQSYSVSVIIRTILAISTLVVALTLPYFGIVMSLIGSLLAMLITLIFPCVFYLKILQGKISKLKIAFCIFNAILGVFCACIGTYSALSRIATRV</sequence>
<organism evidence="1 2">
    <name type="scientific">Citrus sinensis</name>
    <name type="common">Sweet orange</name>
    <name type="synonym">Citrus aurantium var. sinensis</name>
    <dbReference type="NCBI Taxonomy" id="2711"/>
    <lineage>
        <taxon>Eukaryota</taxon>
        <taxon>Viridiplantae</taxon>
        <taxon>Streptophyta</taxon>
        <taxon>Embryophyta</taxon>
        <taxon>Tracheophyta</taxon>
        <taxon>Spermatophyta</taxon>
        <taxon>Magnoliopsida</taxon>
        <taxon>eudicotyledons</taxon>
        <taxon>Gunneridae</taxon>
        <taxon>Pentapetalae</taxon>
        <taxon>rosids</taxon>
        <taxon>malvids</taxon>
        <taxon>Sapindales</taxon>
        <taxon>Rutaceae</taxon>
        <taxon>Aurantioideae</taxon>
        <taxon>Citrus</taxon>
    </lineage>
</organism>
<protein>
    <submittedName>
        <fullName evidence="1">Amino acid transporter AVT1D</fullName>
    </submittedName>
</protein>